<keyword evidence="2 6" id="KW-0963">Cytoplasm</keyword>
<dbReference type="PANTHER" id="PTHR11548">
    <property type="entry name" value="THYMIDYLATE SYNTHASE 1"/>
    <property type="match status" value="1"/>
</dbReference>
<comment type="subcellular location">
    <subcellularLocation>
        <location evidence="6">Cytoplasm</location>
    </subcellularLocation>
</comment>
<evidence type="ECO:0000256" key="3">
    <source>
        <dbReference type="ARBA" id="ARBA00022603"/>
    </source>
</evidence>
<evidence type="ECO:0000256" key="2">
    <source>
        <dbReference type="ARBA" id="ARBA00022490"/>
    </source>
</evidence>
<reference evidence="9 10" key="1">
    <citation type="submission" date="2020-08" db="EMBL/GenBank/DDBJ databases">
        <title>Genomic Encyclopedia of Type Strains, Phase IV (KMG-IV): sequencing the most valuable type-strain genomes for metagenomic binning, comparative biology and taxonomic classification.</title>
        <authorList>
            <person name="Goeker M."/>
        </authorList>
    </citation>
    <scope>NUCLEOTIDE SEQUENCE [LARGE SCALE GENOMIC DNA]</scope>
    <source>
        <strain evidence="9 10">YC6886</strain>
    </source>
</reference>
<comment type="pathway">
    <text evidence="6">Pyrimidine metabolism; dTTP biosynthesis.</text>
</comment>
<feature type="binding site" evidence="6">
    <location>
        <position position="174"/>
    </location>
    <ligand>
        <name>(6R)-5,10-methylene-5,6,7,8-tetrahydrofolate</name>
        <dbReference type="ChEBI" id="CHEBI:15636"/>
    </ligand>
</feature>
<dbReference type="GO" id="GO:0005829">
    <property type="term" value="C:cytosol"/>
    <property type="evidence" value="ECO:0007669"/>
    <property type="project" value="TreeGrafter"/>
</dbReference>
<dbReference type="NCBIfam" id="NF002497">
    <property type="entry name" value="PRK01827.1-3"/>
    <property type="match status" value="1"/>
</dbReference>
<dbReference type="UniPathway" id="UPA00575"/>
<keyword evidence="10" id="KW-1185">Reference proteome</keyword>
<dbReference type="SUPFAM" id="SSF55831">
    <property type="entry name" value="Thymidylate synthase/dCMP hydroxymethylase"/>
    <property type="match status" value="1"/>
</dbReference>
<comment type="subunit">
    <text evidence="6">Homodimer.</text>
</comment>
<dbReference type="EMBL" id="JACHFD010000010">
    <property type="protein sequence ID" value="MBB5351994.1"/>
    <property type="molecule type" value="Genomic_DNA"/>
</dbReference>
<dbReference type="PRINTS" id="PR00108">
    <property type="entry name" value="THYMDSNTHASE"/>
</dbReference>
<dbReference type="Gene3D" id="3.30.572.10">
    <property type="entry name" value="Thymidylate synthase/dCMP hydroxymethylase domain"/>
    <property type="match status" value="1"/>
</dbReference>
<sequence>MQGYLDLLRDVLENGEHRADRTGTGTWAVFGRQVRFDLRQGFPCLTTKKLHLRSIIHELLWFLKGDTNIAYLKEHGVRIWDEWADEKGDLGPVYGRQWRSFPRPNGGQVDQIAELVRDLKEKPHSRRHLVVAWNPGEIESMALPPCHCLFQFFVHEPDSAQPGLSCQLYQRSADLFLGVPFNIASYALLTQMLAQVCGYQAREFIHTFGDLHLYQNHLDQARLQLTRDPRPLPSMQINPTVTRLEDFSFEDFTLTDYDPHPHIKAEVSV</sequence>
<dbReference type="InterPro" id="IPR036926">
    <property type="entry name" value="Thymidate_synth/dCMP_Mease_sf"/>
</dbReference>
<comment type="function">
    <text evidence="6">Catalyzes the reductive methylation of 2'-deoxyuridine-5'-monophosphate (dUMP) to 2'-deoxythymidine-5'-monophosphate (dTMP) while utilizing 5,10-methylenetetrahydrofolate (mTHF) as the methyl donor and reductant in the reaction, yielding dihydrofolate (DHF) as a by-product. This enzymatic reaction provides an intracellular de novo source of dTMP, an essential precursor for DNA biosynthesis.</text>
</comment>
<dbReference type="HAMAP" id="MF_00008">
    <property type="entry name" value="Thymidy_synth_bact"/>
    <property type="match status" value="1"/>
</dbReference>
<dbReference type="GO" id="GO:0032259">
    <property type="term" value="P:methylation"/>
    <property type="evidence" value="ECO:0007669"/>
    <property type="project" value="UniProtKB-KW"/>
</dbReference>
<feature type="active site" evidence="7">
    <location>
        <position position="146"/>
    </location>
</feature>
<evidence type="ECO:0000256" key="4">
    <source>
        <dbReference type="ARBA" id="ARBA00022679"/>
    </source>
</evidence>
<keyword evidence="4 6" id="KW-0808">Transferase</keyword>
<protein>
    <recommendedName>
        <fullName evidence="1 6">Thymidylate synthase</fullName>
        <shortName evidence="6">TS</shortName>
        <shortName evidence="6">TSase</shortName>
        <ecNumber evidence="1 6">2.1.1.45</ecNumber>
    </recommendedName>
</protein>
<evidence type="ECO:0000256" key="7">
    <source>
        <dbReference type="PROSITE-ProRule" id="PRU10016"/>
    </source>
</evidence>
<dbReference type="Proteomes" id="UP000557717">
    <property type="component" value="Unassembled WGS sequence"/>
</dbReference>
<evidence type="ECO:0000259" key="8">
    <source>
        <dbReference type="Pfam" id="PF00303"/>
    </source>
</evidence>
<dbReference type="GO" id="GO:0004799">
    <property type="term" value="F:thymidylate synthase activity"/>
    <property type="evidence" value="ECO:0007669"/>
    <property type="project" value="UniProtKB-UniRule"/>
</dbReference>
<comment type="similarity">
    <text evidence="6">Belongs to the thymidylate synthase family. Bacterial-type ThyA subfamily.</text>
</comment>
<feature type="binding site" description="in other chain" evidence="6">
    <location>
        <begin position="171"/>
        <end position="174"/>
    </location>
    <ligand>
        <name>dUMP</name>
        <dbReference type="ChEBI" id="CHEBI:246422"/>
        <note>ligand shared between dimeric partners</note>
    </ligand>
</feature>
<dbReference type="NCBIfam" id="TIGR03284">
    <property type="entry name" value="thym_sym"/>
    <property type="match status" value="2"/>
</dbReference>
<feature type="domain" description="Thymidylate synthase/dCMP hydroxymethylase" evidence="8">
    <location>
        <begin position="3"/>
        <end position="269"/>
    </location>
</feature>
<organism evidence="9 10">
    <name type="scientific">Haloferula luteola</name>
    <dbReference type="NCBI Taxonomy" id="595692"/>
    <lineage>
        <taxon>Bacteria</taxon>
        <taxon>Pseudomonadati</taxon>
        <taxon>Verrucomicrobiota</taxon>
        <taxon>Verrucomicrobiia</taxon>
        <taxon>Verrucomicrobiales</taxon>
        <taxon>Verrucomicrobiaceae</taxon>
        <taxon>Haloferula</taxon>
    </lineage>
</organism>
<dbReference type="PANTHER" id="PTHR11548:SF9">
    <property type="entry name" value="THYMIDYLATE SYNTHASE"/>
    <property type="match status" value="1"/>
</dbReference>
<dbReference type="CDD" id="cd00351">
    <property type="entry name" value="TS_Pyrimidine_HMase"/>
    <property type="match status" value="1"/>
</dbReference>
<evidence type="ECO:0000313" key="9">
    <source>
        <dbReference type="EMBL" id="MBB5351994.1"/>
    </source>
</evidence>
<accession>A0A840V8S7</accession>
<dbReference type="GO" id="GO:0006231">
    <property type="term" value="P:dTMP biosynthetic process"/>
    <property type="evidence" value="ECO:0007669"/>
    <property type="project" value="UniProtKB-UniRule"/>
</dbReference>
<feature type="binding site" evidence="6">
    <location>
        <position position="268"/>
    </location>
    <ligand>
        <name>(6R)-5,10-methylene-5,6,7,8-tetrahydrofolate</name>
        <dbReference type="ChEBI" id="CHEBI:15636"/>
    </ligand>
</feature>
<evidence type="ECO:0000256" key="1">
    <source>
        <dbReference type="ARBA" id="ARBA00011947"/>
    </source>
</evidence>
<dbReference type="RefSeq" id="WP_184018663.1">
    <property type="nucleotide sequence ID" value="NZ_JACHFD010000010.1"/>
</dbReference>
<dbReference type="InterPro" id="IPR045097">
    <property type="entry name" value="Thymidate_synth/dCMP_Mease"/>
</dbReference>
<dbReference type="FunFam" id="3.30.572.10:FF:000013">
    <property type="entry name" value="Thymidylate synthase"/>
    <property type="match status" value="1"/>
</dbReference>
<proteinExistence type="inferred from homology"/>
<feature type="binding site" evidence="6">
    <location>
        <position position="51"/>
    </location>
    <ligand>
        <name>(6R)-5,10-methylene-5,6,7,8-tetrahydrofolate</name>
        <dbReference type="ChEBI" id="CHEBI:15636"/>
    </ligand>
</feature>
<evidence type="ECO:0000313" key="10">
    <source>
        <dbReference type="Proteomes" id="UP000557717"/>
    </source>
</evidence>
<gene>
    <name evidence="6" type="primary">thyA</name>
    <name evidence="9" type="ORF">HNR46_002235</name>
</gene>
<dbReference type="EC" id="2.1.1.45" evidence="1 6"/>
<evidence type="ECO:0000256" key="5">
    <source>
        <dbReference type="ARBA" id="ARBA00022727"/>
    </source>
</evidence>
<dbReference type="PROSITE" id="PS00091">
    <property type="entry name" value="THYMIDYLATE_SYNTHASE"/>
    <property type="match status" value="1"/>
</dbReference>
<name>A0A840V8S7_9BACT</name>
<dbReference type="AlphaFoldDB" id="A0A840V8S7"/>
<feature type="binding site" description="in other chain" evidence="6">
    <location>
        <position position="182"/>
    </location>
    <ligand>
        <name>dUMP</name>
        <dbReference type="ChEBI" id="CHEBI:246422"/>
        <note>ligand shared between dimeric partners</note>
    </ligand>
</feature>
<comment type="catalytic activity">
    <reaction evidence="6">
        <text>dUMP + (6R)-5,10-methylene-5,6,7,8-tetrahydrofolate = 7,8-dihydrofolate + dTMP</text>
        <dbReference type="Rhea" id="RHEA:12104"/>
        <dbReference type="ChEBI" id="CHEBI:15636"/>
        <dbReference type="ChEBI" id="CHEBI:57451"/>
        <dbReference type="ChEBI" id="CHEBI:63528"/>
        <dbReference type="ChEBI" id="CHEBI:246422"/>
        <dbReference type="EC" id="2.1.1.45"/>
    </reaction>
</comment>
<keyword evidence="5 6" id="KW-0545">Nucleotide biosynthesis</keyword>
<feature type="active site" description="Nucleophile" evidence="6">
    <location>
        <position position="146"/>
    </location>
</feature>
<evidence type="ECO:0000256" key="6">
    <source>
        <dbReference type="HAMAP-Rule" id="MF_00008"/>
    </source>
</evidence>
<dbReference type="InterPro" id="IPR020940">
    <property type="entry name" value="Thymidylate_synthase_AS"/>
</dbReference>
<dbReference type="InterPro" id="IPR023451">
    <property type="entry name" value="Thymidate_synth/dCMP_Mease_dom"/>
</dbReference>
<keyword evidence="3 6" id="KW-0489">Methyltransferase</keyword>
<dbReference type="Pfam" id="PF00303">
    <property type="entry name" value="Thymidylat_synt"/>
    <property type="match status" value="1"/>
</dbReference>
<dbReference type="NCBIfam" id="NF002499">
    <property type="entry name" value="PRK01827.1-5"/>
    <property type="match status" value="1"/>
</dbReference>
<feature type="binding site" evidence="6">
    <location>
        <begin position="126"/>
        <end position="127"/>
    </location>
    <ligand>
        <name>dUMP</name>
        <dbReference type="ChEBI" id="CHEBI:246422"/>
        <note>ligand shared between dimeric partners</note>
    </ligand>
</feature>
<comment type="caution">
    <text evidence="9">The sequence shown here is derived from an EMBL/GenBank/DDBJ whole genome shotgun (WGS) entry which is preliminary data.</text>
</comment>
<feature type="binding site" description="in other chain" evidence="6">
    <location>
        <position position="21"/>
    </location>
    <ligand>
        <name>dUMP</name>
        <dbReference type="ChEBI" id="CHEBI:246422"/>
        <note>ligand shared between dimeric partners</note>
    </ligand>
</feature>
<feature type="binding site" description="in other chain" evidence="6">
    <location>
        <begin position="212"/>
        <end position="214"/>
    </location>
    <ligand>
        <name>dUMP</name>
        <dbReference type="ChEBI" id="CHEBI:246422"/>
        <note>ligand shared between dimeric partners</note>
    </ligand>
</feature>
<dbReference type="InterPro" id="IPR000398">
    <property type="entry name" value="Thymidylate_synthase"/>
</dbReference>
<dbReference type="GO" id="GO:0006235">
    <property type="term" value="P:dTTP biosynthetic process"/>
    <property type="evidence" value="ECO:0007669"/>
    <property type="project" value="UniProtKB-UniRule"/>
</dbReference>